<gene>
    <name evidence="7" type="ORF">SAMN05216218_105113</name>
</gene>
<sequence>MVDATVTVVDRGSVRSDVNYIIEGFSVGTATEPNPDTVMGDGAVYNLVIDHPEATILWDTGSHPEAGEGHWPSTLYDAFEHYDADEYPLPDALAAVGYAVSDIDAVIQTHLHIDHAGGLHHFDGTDVPIYVHEAELKHAYYSANTDAGDDAYVAADFDHDLNWAVIHRDRTELFEGLELLHLPGHTPGLLGVKLDLDGFGTAILAGDEVFTRANYDGEQPMGGPMLWSKRDWFESLQFLKDLARRTDATVFCGHDSDDVERLREELP</sequence>
<dbReference type="CDD" id="cd07729">
    <property type="entry name" value="AHL_lactonase_MBL-fold"/>
    <property type="match status" value="1"/>
</dbReference>
<keyword evidence="4" id="KW-0378">Hydrolase</keyword>
<accession>A0A1G7K0E8</accession>
<dbReference type="InterPro" id="IPR051013">
    <property type="entry name" value="MBL_superfamily_lactonases"/>
</dbReference>
<organism evidence="7 8">
    <name type="scientific">Halorientalis regularis</name>
    <dbReference type="NCBI Taxonomy" id="660518"/>
    <lineage>
        <taxon>Archaea</taxon>
        <taxon>Methanobacteriati</taxon>
        <taxon>Methanobacteriota</taxon>
        <taxon>Stenosarchaea group</taxon>
        <taxon>Halobacteria</taxon>
        <taxon>Halobacteriales</taxon>
        <taxon>Haloarculaceae</taxon>
        <taxon>Halorientalis</taxon>
    </lineage>
</organism>
<dbReference type="Proteomes" id="UP000199076">
    <property type="component" value="Unassembled WGS sequence"/>
</dbReference>
<dbReference type="SMART" id="SM00849">
    <property type="entry name" value="Lactamase_B"/>
    <property type="match status" value="1"/>
</dbReference>
<evidence type="ECO:0000256" key="4">
    <source>
        <dbReference type="ARBA" id="ARBA00022801"/>
    </source>
</evidence>
<keyword evidence="3" id="KW-0479">Metal-binding</keyword>
<comment type="cofactor">
    <cofactor evidence="1">
        <name>Zn(2+)</name>
        <dbReference type="ChEBI" id="CHEBI:29105"/>
    </cofactor>
</comment>
<dbReference type="STRING" id="660518.SAMN05216218_105113"/>
<reference evidence="8" key="1">
    <citation type="submission" date="2016-10" db="EMBL/GenBank/DDBJ databases">
        <authorList>
            <person name="Varghese N."/>
            <person name="Submissions S."/>
        </authorList>
    </citation>
    <scope>NUCLEOTIDE SEQUENCE [LARGE SCALE GENOMIC DNA]</scope>
    <source>
        <strain evidence="8">IBRC-M 10760</strain>
    </source>
</reference>
<dbReference type="GO" id="GO:0016787">
    <property type="term" value="F:hydrolase activity"/>
    <property type="evidence" value="ECO:0007669"/>
    <property type="project" value="UniProtKB-KW"/>
</dbReference>
<dbReference type="InterPro" id="IPR001279">
    <property type="entry name" value="Metallo-B-lactamas"/>
</dbReference>
<evidence type="ECO:0000256" key="3">
    <source>
        <dbReference type="ARBA" id="ARBA00022723"/>
    </source>
</evidence>
<evidence type="ECO:0000259" key="6">
    <source>
        <dbReference type="SMART" id="SM00849"/>
    </source>
</evidence>
<feature type="domain" description="Metallo-beta-lactamase" evidence="6">
    <location>
        <begin position="43"/>
        <end position="254"/>
    </location>
</feature>
<proteinExistence type="inferred from homology"/>
<evidence type="ECO:0000313" key="8">
    <source>
        <dbReference type="Proteomes" id="UP000199076"/>
    </source>
</evidence>
<dbReference type="PANTHER" id="PTHR42978">
    <property type="entry name" value="QUORUM-QUENCHING LACTONASE YTNP-RELATED-RELATED"/>
    <property type="match status" value="1"/>
</dbReference>
<dbReference type="OrthoDB" id="7773at2157"/>
<dbReference type="GO" id="GO:0046872">
    <property type="term" value="F:metal ion binding"/>
    <property type="evidence" value="ECO:0007669"/>
    <property type="project" value="UniProtKB-KW"/>
</dbReference>
<dbReference type="PANTHER" id="PTHR42978:SF2">
    <property type="entry name" value="102 KBASES UNSTABLE REGION: FROM 1 TO 119443"/>
    <property type="match status" value="1"/>
</dbReference>
<evidence type="ECO:0000256" key="1">
    <source>
        <dbReference type="ARBA" id="ARBA00001947"/>
    </source>
</evidence>
<keyword evidence="5" id="KW-0862">Zinc</keyword>
<dbReference type="AlphaFoldDB" id="A0A1G7K0E8"/>
<dbReference type="Gene3D" id="3.60.15.10">
    <property type="entry name" value="Ribonuclease Z/Hydroxyacylglutathione hydrolase-like"/>
    <property type="match status" value="1"/>
</dbReference>
<evidence type="ECO:0000256" key="2">
    <source>
        <dbReference type="ARBA" id="ARBA00007749"/>
    </source>
</evidence>
<keyword evidence="8" id="KW-1185">Reference proteome</keyword>
<comment type="similarity">
    <text evidence="2">Belongs to the metallo-beta-lactamase superfamily.</text>
</comment>
<dbReference type="SUPFAM" id="SSF56281">
    <property type="entry name" value="Metallo-hydrolase/oxidoreductase"/>
    <property type="match status" value="1"/>
</dbReference>
<dbReference type="RefSeq" id="WP_092690354.1">
    <property type="nucleotide sequence ID" value="NZ_FNBK01000005.1"/>
</dbReference>
<protein>
    <submittedName>
        <fullName evidence="7">Metallo-beta-lactamase superfamily protein</fullName>
    </submittedName>
</protein>
<name>A0A1G7K0E8_9EURY</name>
<evidence type="ECO:0000256" key="5">
    <source>
        <dbReference type="ARBA" id="ARBA00022833"/>
    </source>
</evidence>
<dbReference type="InterPro" id="IPR036866">
    <property type="entry name" value="RibonucZ/Hydroxyglut_hydro"/>
</dbReference>
<evidence type="ECO:0000313" key="7">
    <source>
        <dbReference type="EMBL" id="SDF30279.1"/>
    </source>
</evidence>
<dbReference type="Pfam" id="PF00753">
    <property type="entry name" value="Lactamase_B"/>
    <property type="match status" value="1"/>
</dbReference>
<dbReference type="EMBL" id="FNBK01000005">
    <property type="protein sequence ID" value="SDF30279.1"/>
    <property type="molecule type" value="Genomic_DNA"/>
</dbReference>